<dbReference type="AlphaFoldDB" id="A0A1L1P9V9"/>
<keyword evidence="3" id="KW-1185">Reference proteome</keyword>
<protein>
    <submittedName>
        <fullName evidence="2">Uncharacterized protein</fullName>
    </submittedName>
</protein>
<dbReference type="EMBL" id="CCAE010000005">
    <property type="protein sequence ID" value="CDN86648.1"/>
    <property type="molecule type" value="Genomic_DNA"/>
</dbReference>
<feature type="region of interest" description="Disordered" evidence="1">
    <location>
        <begin position="48"/>
        <end position="78"/>
    </location>
</feature>
<reference evidence="3" key="1">
    <citation type="submission" date="2014-11" db="EMBL/GenBank/DDBJ databases">
        <title>Draft genome sequence of Hydrogenophaga intermedia S1.</title>
        <authorList>
            <person name="Gan H.M."/>
            <person name="Chew T.H."/>
            <person name="Stolz A."/>
        </authorList>
    </citation>
    <scope>NUCLEOTIDE SEQUENCE [LARGE SCALE GENOMIC DNA]</scope>
    <source>
        <strain evidence="3">S1</strain>
    </source>
</reference>
<evidence type="ECO:0000256" key="1">
    <source>
        <dbReference type="SAM" id="MobiDB-lite"/>
    </source>
</evidence>
<name>A0A1L1P9V9_HYDIT</name>
<organism evidence="2 3">
    <name type="scientific">Hydrogenophaga intermedia</name>
    <dbReference type="NCBI Taxonomy" id="65786"/>
    <lineage>
        <taxon>Bacteria</taxon>
        <taxon>Pseudomonadati</taxon>
        <taxon>Pseudomonadota</taxon>
        <taxon>Betaproteobacteria</taxon>
        <taxon>Burkholderiales</taxon>
        <taxon>Comamonadaceae</taxon>
        <taxon>Hydrogenophaga</taxon>
    </lineage>
</organism>
<sequence>MKDTTSTRWPRGLRWLGGLLARLRGRAYVNATVALRDDADWLARSAVGEEDPGASVEALVDPRPPTNPSIKGDAAPPH</sequence>
<accession>A0A1L1P9V9</accession>
<dbReference type="RefSeq" id="WP_009515804.1">
    <property type="nucleotide sequence ID" value="NZ_CCAE010000005.1"/>
</dbReference>
<proteinExistence type="predicted"/>
<dbReference type="Proteomes" id="UP000028878">
    <property type="component" value="Unassembled WGS sequence"/>
</dbReference>
<evidence type="ECO:0000313" key="2">
    <source>
        <dbReference type="EMBL" id="CDN86648.1"/>
    </source>
</evidence>
<evidence type="ECO:0000313" key="3">
    <source>
        <dbReference type="Proteomes" id="UP000028878"/>
    </source>
</evidence>
<gene>
    <name evidence="2" type="ORF">BN948_01054</name>
</gene>